<reference evidence="5" key="1">
    <citation type="journal article" date="2016" name="Nat. Commun.">
        <title>Genome analysis of three Pneumocystis species reveals adaptation mechanisms to life exclusively in mammalian hosts.</title>
        <authorList>
            <person name="Ma L."/>
            <person name="Chen Z."/>
            <person name="Huang D.W."/>
            <person name="Kutty G."/>
            <person name="Ishihara M."/>
            <person name="Wang H."/>
            <person name="Abouelleil A."/>
            <person name="Bishop L."/>
            <person name="Davey E."/>
            <person name="Deng R."/>
            <person name="Deng X."/>
            <person name="Fan L."/>
            <person name="Fantoni G."/>
            <person name="Fitzgerald M."/>
            <person name="Gogineni E."/>
            <person name="Goldberg J.M."/>
            <person name="Handley G."/>
            <person name="Hu X."/>
            <person name="Huber C."/>
            <person name="Jiao X."/>
            <person name="Jones K."/>
            <person name="Levin J.Z."/>
            <person name="Liu Y."/>
            <person name="Macdonald P."/>
            <person name="Melnikov A."/>
            <person name="Raley C."/>
            <person name="Sassi M."/>
            <person name="Sherman B.T."/>
            <person name="Song X."/>
            <person name="Sykes S."/>
            <person name="Tran B."/>
            <person name="Walsh L."/>
            <person name="Xia Y."/>
            <person name="Yang J."/>
            <person name="Young S."/>
            <person name="Zeng Q."/>
            <person name="Zheng X."/>
            <person name="Stephens R."/>
            <person name="Nusbaum C."/>
            <person name="Birren B.W."/>
            <person name="Azadi P."/>
            <person name="Lempicki R.A."/>
            <person name="Cuomo C.A."/>
            <person name="Kovacs J.A."/>
        </authorList>
    </citation>
    <scope>NUCLEOTIDE SEQUENCE [LARGE SCALE GENOMIC DNA]</scope>
    <source>
        <strain evidence="5">B80</strain>
    </source>
</reference>
<evidence type="ECO:0000313" key="4">
    <source>
        <dbReference type="EMBL" id="KTW30656.1"/>
    </source>
</evidence>
<keyword evidence="1" id="KW-0175">Coiled coil</keyword>
<feature type="coiled-coil region" evidence="1">
    <location>
        <begin position="279"/>
        <end position="306"/>
    </location>
</feature>
<evidence type="ECO:0000256" key="1">
    <source>
        <dbReference type="SAM" id="Coils"/>
    </source>
</evidence>
<dbReference type="PANTHER" id="PTHR12963:SF4">
    <property type="entry name" value="ACTIVATING SIGNAL COINTEGRATOR 1"/>
    <property type="match status" value="1"/>
</dbReference>
<keyword evidence="5" id="KW-1185">Reference proteome</keyword>
<evidence type="ECO:0000313" key="5">
    <source>
        <dbReference type="Proteomes" id="UP000054454"/>
    </source>
</evidence>
<name>A0A0W4ZQK5_PNEC8</name>
<comment type="caution">
    <text evidence="4">The sequence shown here is derived from an EMBL/GenBank/DDBJ whole genome shotgun (WGS) entry which is preliminary data.</text>
</comment>
<feature type="region of interest" description="Disordered" evidence="2">
    <location>
        <begin position="369"/>
        <end position="388"/>
    </location>
</feature>
<accession>A0A0W4ZQK5</accession>
<dbReference type="GO" id="GO:0045893">
    <property type="term" value="P:positive regulation of DNA-templated transcription"/>
    <property type="evidence" value="ECO:0007669"/>
    <property type="project" value="TreeGrafter"/>
</dbReference>
<dbReference type="GO" id="GO:0008270">
    <property type="term" value="F:zinc ion binding"/>
    <property type="evidence" value="ECO:0007669"/>
    <property type="project" value="InterPro"/>
</dbReference>
<dbReference type="Pfam" id="PF06221">
    <property type="entry name" value="zf-C2HC5"/>
    <property type="match status" value="1"/>
</dbReference>
<dbReference type="VEuPathDB" id="FungiDB:T552_00371"/>
<organism evidence="4 5">
    <name type="scientific">Pneumocystis carinii (strain B80)</name>
    <name type="common">Rat pneumocystis pneumonia agent</name>
    <name type="synonym">Pneumocystis carinii f. sp. carinii</name>
    <dbReference type="NCBI Taxonomy" id="1408658"/>
    <lineage>
        <taxon>Eukaryota</taxon>
        <taxon>Fungi</taxon>
        <taxon>Dikarya</taxon>
        <taxon>Ascomycota</taxon>
        <taxon>Taphrinomycotina</taxon>
        <taxon>Pneumocystomycetes</taxon>
        <taxon>Pneumocystaceae</taxon>
        <taxon>Pneumocystis</taxon>
    </lineage>
</organism>
<proteinExistence type="predicted"/>
<gene>
    <name evidence="4" type="ORF">T552_00371</name>
</gene>
<protein>
    <recommendedName>
        <fullName evidence="3">TRIP4/RQT4 C2HC5-type zinc finger domain-containing protein</fullName>
    </recommendedName>
</protein>
<dbReference type="InterPro" id="IPR009349">
    <property type="entry name" value="TRIP4/RQT4_C2HC5_Znf"/>
</dbReference>
<dbReference type="EMBL" id="LFVZ01000002">
    <property type="protein sequence ID" value="KTW30656.1"/>
    <property type="molecule type" value="Genomic_DNA"/>
</dbReference>
<dbReference type="GO" id="GO:0180022">
    <property type="term" value="C:RQC-trigger complex"/>
    <property type="evidence" value="ECO:0007669"/>
    <property type="project" value="InterPro"/>
</dbReference>
<dbReference type="Proteomes" id="UP000054454">
    <property type="component" value="Unassembled WGS sequence"/>
</dbReference>
<dbReference type="InterPro" id="IPR039128">
    <property type="entry name" value="TRIP4-like"/>
</dbReference>
<dbReference type="GO" id="GO:0072344">
    <property type="term" value="P:rescue of stalled ribosome"/>
    <property type="evidence" value="ECO:0007669"/>
    <property type="project" value="InterPro"/>
</dbReference>
<evidence type="ECO:0000256" key="2">
    <source>
        <dbReference type="SAM" id="MobiDB-lite"/>
    </source>
</evidence>
<dbReference type="OrthoDB" id="338816at2759"/>
<feature type="domain" description="TRIP4/RQT4 C2HC5-type zinc finger" evidence="3">
    <location>
        <begin position="196"/>
        <end position="247"/>
    </location>
</feature>
<dbReference type="AlphaFoldDB" id="A0A0W4ZQK5"/>
<sequence length="439" mass="50121">MDSTKHWLWTMLEAMLPLDYHSLKELVGYTMDLSSPEAVIAYFNDFLGKSSSTDEFLNEFIKRRFGSAKESCFEEGISKKKQGKAYTKLKKDEMNQYFMKPSKKAWTNIPSISKDSLNVSTGFSEEKTKSLTDSSALNISTKASSHSQKKQSLGTLTSELGIKKKKSTNLKLNSLSEINSALKNLELKDVKSQGGKKCYCQARKHPLNQLIPNCLTCGKIICIVEGINSCSFCDTPLLLREQRMDLIKQLRMERANVLNNSKKETVTKNMKQFYSTCYVGSNSINLEEYQKKIQDAENDKNKLLELDRSDMFNKIIDEAADFDPYDRWISSSERYLMLEKQRKALVAMNTPKKRVMTIDSSGKVTVTSANTDDEENEENIEKEKSELSSLNTKRVHPYCDKTYKPVYIATDSTIVKNYPKELDYILKSGISKVQDDRDE</sequence>
<dbReference type="GeneID" id="28935188"/>
<dbReference type="RefSeq" id="XP_018227252.1">
    <property type="nucleotide sequence ID" value="XM_018368986.1"/>
</dbReference>
<dbReference type="PANTHER" id="PTHR12963">
    <property type="entry name" value="THYROID RECEPTOR INTERACTING PROTEIN RELATED"/>
    <property type="match status" value="1"/>
</dbReference>
<evidence type="ECO:0000259" key="3">
    <source>
        <dbReference type="Pfam" id="PF06221"/>
    </source>
</evidence>
<dbReference type="GO" id="GO:0005634">
    <property type="term" value="C:nucleus"/>
    <property type="evidence" value="ECO:0007669"/>
    <property type="project" value="InterPro"/>
</dbReference>